<accession>A0A9J5XA22</accession>
<evidence type="ECO:0000313" key="2">
    <source>
        <dbReference type="Proteomes" id="UP000824120"/>
    </source>
</evidence>
<sequence length="99" mass="11187">MLLNISYHSLFSSAIYFDFRQRVSLVSSAVFTFGFSVLSLFKGTFVPPEFFKEKFVAGYNGNGWLQPIGEYSIASGYKYRIGVGLNVMVERSMGQINYP</sequence>
<dbReference type="EMBL" id="JACXVP010000009">
    <property type="protein sequence ID" value="KAG5584397.1"/>
    <property type="molecule type" value="Genomic_DNA"/>
</dbReference>
<protein>
    <submittedName>
        <fullName evidence="1">Uncharacterized protein</fullName>
    </submittedName>
</protein>
<organism evidence="1 2">
    <name type="scientific">Solanum commersonii</name>
    <name type="common">Commerson's wild potato</name>
    <name type="synonym">Commerson's nightshade</name>
    <dbReference type="NCBI Taxonomy" id="4109"/>
    <lineage>
        <taxon>Eukaryota</taxon>
        <taxon>Viridiplantae</taxon>
        <taxon>Streptophyta</taxon>
        <taxon>Embryophyta</taxon>
        <taxon>Tracheophyta</taxon>
        <taxon>Spermatophyta</taxon>
        <taxon>Magnoliopsida</taxon>
        <taxon>eudicotyledons</taxon>
        <taxon>Gunneridae</taxon>
        <taxon>Pentapetalae</taxon>
        <taxon>asterids</taxon>
        <taxon>lamiids</taxon>
        <taxon>Solanales</taxon>
        <taxon>Solanaceae</taxon>
        <taxon>Solanoideae</taxon>
        <taxon>Solaneae</taxon>
        <taxon>Solanum</taxon>
    </lineage>
</organism>
<comment type="caution">
    <text evidence="1">The sequence shown here is derived from an EMBL/GenBank/DDBJ whole genome shotgun (WGS) entry which is preliminary data.</text>
</comment>
<evidence type="ECO:0000313" key="1">
    <source>
        <dbReference type="EMBL" id="KAG5584397.1"/>
    </source>
</evidence>
<dbReference type="Proteomes" id="UP000824120">
    <property type="component" value="Chromosome 9"/>
</dbReference>
<proteinExistence type="predicted"/>
<name>A0A9J5XA22_SOLCO</name>
<keyword evidence="2" id="KW-1185">Reference proteome</keyword>
<reference evidence="1 2" key="1">
    <citation type="submission" date="2020-09" db="EMBL/GenBank/DDBJ databases">
        <title>De no assembly of potato wild relative species, Solanum commersonii.</title>
        <authorList>
            <person name="Cho K."/>
        </authorList>
    </citation>
    <scope>NUCLEOTIDE SEQUENCE [LARGE SCALE GENOMIC DNA]</scope>
    <source>
        <strain evidence="1">LZ3.2</strain>
        <tissue evidence="1">Leaf</tissue>
    </source>
</reference>
<gene>
    <name evidence="1" type="ORF">H5410_044831</name>
</gene>
<dbReference type="AlphaFoldDB" id="A0A9J5XA22"/>